<evidence type="ECO:0000313" key="3">
    <source>
        <dbReference type="Proteomes" id="UP000000263"/>
    </source>
</evidence>
<proteinExistence type="predicted"/>
<gene>
    <name evidence="2" type="ordered locus">Rcas_2921</name>
</gene>
<dbReference type="eggNOG" id="COG1196">
    <property type="taxonomic scope" value="Bacteria"/>
</dbReference>
<dbReference type="HOGENOM" id="CLU_760102_0_0_0"/>
<name>A7NN51_ROSCS</name>
<dbReference type="KEGG" id="rca:Rcas_2921"/>
<evidence type="ECO:0000313" key="2">
    <source>
        <dbReference type="EMBL" id="ABU58983.1"/>
    </source>
</evidence>
<feature type="coiled-coil region" evidence="1">
    <location>
        <begin position="136"/>
        <end position="202"/>
    </location>
</feature>
<dbReference type="AlphaFoldDB" id="A7NN51"/>
<feature type="coiled-coil region" evidence="1">
    <location>
        <begin position="238"/>
        <end position="326"/>
    </location>
</feature>
<evidence type="ECO:0000256" key="1">
    <source>
        <dbReference type="SAM" id="Coils"/>
    </source>
</evidence>
<protein>
    <submittedName>
        <fullName evidence="2">Uncharacterized protein</fullName>
    </submittedName>
</protein>
<dbReference type="Proteomes" id="UP000000263">
    <property type="component" value="Chromosome"/>
</dbReference>
<dbReference type="OrthoDB" id="143133at2"/>
<organism evidence="2 3">
    <name type="scientific">Roseiflexus castenholzii (strain DSM 13941 / HLO8)</name>
    <dbReference type="NCBI Taxonomy" id="383372"/>
    <lineage>
        <taxon>Bacteria</taxon>
        <taxon>Bacillati</taxon>
        <taxon>Chloroflexota</taxon>
        <taxon>Chloroflexia</taxon>
        <taxon>Chloroflexales</taxon>
        <taxon>Roseiflexineae</taxon>
        <taxon>Roseiflexaceae</taxon>
        <taxon>Roseiflexus</taxon>
    </lineage>
</organism>
<feature type="coiled-coil region" evidence="1">
    <location>
        <begin position="34"/>
        <end position="100"/>
    </location>
</feature>
<dbReference type="RefSeq" id="WP_012121407.1">
    <property type="nucleotide sequence ID" value="NC_009767.1"/>
</dbReference>
<keyword evidence="1" id="KW-0175">Coiled coil</keyword>
<dbReference type="STRING" id="383372.Rcas_2921"/>
<reference evidence="2 3" key="1">
    <citation type="submission" date="2007-08" db="EMBL/GenBank/DDBJ databases">
        <title>Complete sequence of Roseiflexus castenholzii DSM 13941.</title>
        <authorList>
            <consortium name="US DOE Joint Genome Institute"/>
            <person name="Copeland A."/>
            <person name="Lucas S."/>
            <person name="Lapidus A."/>
            <person name="Barry K."/>
            <person name="Glavina del Rio T."/>
            <person name="Dalin E."/>
            <person name="Tice H."/>
            <person name="Pitluck S."/>
            <person name="Thompson L.S."/>
            <person name="Brettin T."/>
            <person name="Bruce D."/>
            <person name="Detter J.C."/>
            <person name="Han C."/>
            <person name="Tapia R."/>
            <person name="Schmutz J."/>
            <person name="Larimer F."/>
            <person name="Land M."/>
            <person name="Hauser L."/>
            <person name="Kyrpides N."/>
            <person name="Mikhailova N."/>
            <person name="Bryant D.A."/>
            <person name="Hanada S."/>
            <person name="Tsukatani Y."/>
            <person name="Richardson P."/>
        </authorList>
    </citation>
    <scope>NUCLEOTIDE SEQUENCE [LARGE SCALE GENOMIC DNA]</scope>
    <source>
        <strain evidence="3">DSM 13941 / HLO8</strain>
    </source>
</reference>
<sequence>MTNSGKPGGSASKYDEERLRAAEQSQFVYLQGQIDELRRLLKEQSNKYAWAMEQVRRVEASVAQIEGLLDRQRQETTQALDSYRRDIAALRKEVAGAMVKIDEALRPMREMQSQIQQLGEARRQDRDAIAPIFSRIDDLEQRVASWNAQIKETEERHRTLAARLNEFTAADEALRAEIRRLNEDLQIEKQSLRRQAVEAQQLVADIHPTLAAHTSRLNRLDEIRQHLDLFAEQLPSQITALNERINEVIGEIKRIERISTERFLMNQERVEEIRQQQDEKIASITETEEQHLRQLNAWLDRIDAWLRELEQRQNRTAGQLEHVQRESLAYLADLERRDIRLVETLLNALRTQADEIHAEQVERGRGTQ</sequence>
<dbReference type="EMBL" id="CP000804">
    <property type="protein sequence ID" value="ABU58983.1"/>
    <property type="molecule type" value="Genomic_DNA"/>
</dbReference>
<keyword evidence="3" id="KW-1185">Reference proteome</keyword>
<accession>A7NN51</accession>